<evidence type="ECO:0000256" key="4">
    <source>
        <dbReference type="ARBA" id="ARBA00022759"/>
    </source>
</evidence>
<keyword evidence="4" id="KW-0255">Endonuclease</keyword>
<dbReference type="InterPro" id="IPR009614">
    <property type="entry name" value="YoeB_toxin"/>
</dbReference>
<dbReference type="Proteomes" id="UP000095591">
    <property type="component" value="Unassembled WGS sequence"/>
</dbReference>
<evidence type="ECO:0000256" key="1">
    <source>
        <dbReference type="ARBA" id="ARBA00008172"/>
    </source>
</evidence>
<keyword evidence="3" id="KW-0540">Nuclease</keyword>
<dbReference type="EMBL" id="CYXP01000001">
    <property type="protein sequence ID" value="CUM71282.1"/>
    <property type="molecule type" value="Genomic_DNA"/>
</dbReference>
<dbReference type="PANTHER" id="PTHR38039:SF1">
    <property type="entry name" value="TOXIN YOEB"/>
    <property type="match status" value="1"/>
</dbReference>
<dbReference type="InterPro" id="IPR035093">
    <property type="entry name" value="RelE/ParE_toxin_dom_sf"/>
</dbReference>
<dbReference type="GO" id="GO:0004519">
    <property type="term" value="F:endonuclease activity"/>
    <property type="evidence" value="ECO:0007669"/>
    <property type="project" value="UniProtKB-KW"/>
</dbReference>
<dbReference type="AlphaFoldDB" id="A0A173R0A4"/>
<dbReference type="GO" id="GO:0016787">
    <property type="term" value="F:hydrolase activity"/>
    <property type="evidence" value="ECO:0007669"/>
    <property type="project" value="UniProtKB-KW"/>
</dbReference>
<dbReference type="PANTHER" id="PTHR38039">
    <property type="entry name" value="TOXIN YOEB"/>
    <property type="match status" value="1"/>
</dbReference>
<dbReference type="NCBIfam" id="TIGR02116">
    <property type="entry name" value="toxin_Txe_YoeB"/>
    <property type="match status" value="1"/>
</dbReference>
<dbReference type="Gene3D" id="3.30.2310.20">
    <property type="entry name" value="RelE-like"/>
    <property type="match status" value="1"/>
</dbReference>
<evidence type="ECO:0000313" key="9">
    <source>
        <dbReference type="Proteomes" id="UP000095591"/>
    </source>
</evidence>
<comment type="similarity">
    <text evidence="1">Belongs to the YoeB family.</text>
</comment>
<protein>
    <recommendedName>
        <fullName evidence="6">Putative mRNA interferase YoeB</fullName>
    </recommendedName>
</protein>
<organism evidence="7 9">
    <name type="scientific">Parabacteroides distasonis</name>
    <dbReference type="NCBI Taxonomy" id="823"/>
    <lineage>
        <taxon>Bacteria</taxon>
        <taxon>Pseudomonadati</taxon>
        <taxon>Bacteroidota</taxon>
        <taxon>Bacteroidia</taxon>
        <taxon>Bacteroidales</taxon>
        <taxon>Tannerellaceae</taxon>
        <taxon>Parabacteroides</taxon>
    </lineage>
</organism>
<evidence type="ECO:0000256" key="6">
    <source>
        <dbReference type="ARBA" id="ARBA00030388"/>
    </source>
</evidence>
<proteinExistence type="inferred from homology"/>
<keyword evidence="2" id="KW-1277">Toxin-antitoxin system</keyword>
<evidence type="ECO:0000256" key="2">
    <source>
        <dbReference type="ARBA" id="ARBA00022649"/>
    </source>
</evidence>
<reference evidence="7 9" key="1">
    <citation type="submission" date="2015-09" db="EMBL/GenBank/DDBJ databases">
        <authorList>
            <consortium name="Pathogen Informatics"/>
        </authorList>
    </citation>
    <scope>NUCLEOTIDE SEQUENCE [LARGE SCALE GENOMIC DNA]</scope>
    <source>
        <strain evidence="7 9">2789STDY5608872</strain>
    </source>
</reference>
<dbReference type="RefSeq" id="WP_044544963.1">
    <property type="nucleotide sequence ID" value="NZ_CDRH01000116.1"/>
</dbReference>
<evidence type="ECO:0000313" key="7">
    <source>
        <dbReference type="EMBL" id="CUM71282.1"/>
    </source>
</evidence>
<dbReference type="EMBL" id="JAQMPX010000075">
    <property type="protein sequence ID" value="MDB9139060.1"/>
    <property type="molecule type" value="Genomic_DNA"/>
</dbReference>
<evidence type="ECO:0000256" key="3">
    <source>
        <dbReference type="ARBA" id="ARBA00022722"/>
    </source>
</evidence>
<dbReference type="Proteomes" id="UP001211522">
    <property type="component" value="Unassembled WGS sequence"/>
</dbReference>
<name>A0A173R0A4_PARDI</name>
<dbReference type="InterPro" id="IPR007712">
    <property type="entry name" value="RelE/ParE_toxin"/>
</dbReference>
<keyword evidence="5 7" id="KW-0378">Hydrolase</keyword>
<evidence type="ECO:0000313" key="8">
    <source>
        <dbReference type="EMBL" id="MDB9139060.1"/>
    </source>
</evidence>
<evidence type="ECO:0000256" key="5">
    <source>
        <dbReference type="ARBA" id="ARBA00022801"/>
    </source>
</evidence>
<dbReference type="SUPFAM" id="SSF143011">
    <property type="entry name" value="RelE-like"/>
    <property type="match status" value="1"/>
</dbReference>
<sequence>MNGYELIITKDAEKDIRSFARSGDKSSARKVNDLLNELRVHPYTGTGKPEPLKDNWSGYWSRRINKKDRLIYAVEEDRVIVTVVQAKEHYDDK</sequence>
<dbReference type="NCBIfam" id="TIGR02385">
    <property type="entry name" value="RelE_StbE"/>
    <property type="match status" value="1"/>
</dbReference>
<dbReference type="GO" id="GO:0006401">
    <property type="term" value="P:RNA catabolic process"/>
    <property type="evidence" value="ECO:0007669"/>
    <property type="project" value="InterPro"/>
</dbReference>
<dbReference type="Pfam" id="PF06769">
    <property type="entry name" value="YoeB_toxin"/>
    <property type="match status" value="1"/>
</dbReference>
<gene>
    <name evidence="7" type="primary">relK_1</name>
    <name evidence="7" type="ORF">ERS852429_00157</name>
    <name evidence="8" type="ORF">PN612_11135</name>
</gene>
<reference evidence="8" key="2">
    <citation type="submission" date="2023-01" db="EMBL/GenBank/DDBJ databases">
        <title>Human gut microbiome strain richness.</title>
        <authorList>
            <person name="Chen-Liaw A."/>
        </authorList>
    </citation>
    <scope>NUCLEOTIDE SEQUENCE</scope>
    <source>
        <strain evidence="8">D35st1_E5_D35t1_190705</strain>
    </source>
</reference>
<accession>A0A173R0A4</accession>